<evidence type="ECO:0000256" key="1">
    <source>
        <dbReference type="SAM" id="MobiDB-lite"/>
    </source>
</evidence>
<dbReference type="Proteomes" id="UP001183648">
    <property type="component" value="Unassembled WGS sequence"/>
</dbReference>
<keyword evidence="3" id="KW-1185">Reference proteome</keyword>
<comment type="caution">
    <text evidence="2">The sequence shown here is derived from an EMBL/GenBank/DDBJ whole genome shotgun (WGS) entry which is preliminary data.</text>
</comment>
<organism evidence="2 3">
    <name type="scientific">Nocardioides marmoribigeumensis</name>
    <dbReference type="NCBI Taxonomy" id="433649"/>
    <lineage>
        <taxon>Bacteria</taxon>
        <taxon>Bacillati</taxon>
        <taxon>Actinomycetota</taxon>
        <taxon>Actinomycetes</taxon>
        <taxon>Propionibacteriales</taxon>
        <taxon>Nocardioidaceae</taxon>
        <taxon>Nocardioides</taxon>
    </lineage>
</organism>
<feature type="region of interest" description="Disordered" evidence="1">
    <location>
        <begin position="300"/>
        <end position="324"/>
    </location>
</feature>
<sequence length="324" mass="35886">MDVDLSKIDHELCLVLERLTREQGPLEGGWLVARARRELRDARVDHDAIVSAVDSSTLLAWLPTGEVAHLGEVLDGAILTLRVRAGLAGRTDLWCSVSVQPLLNLAACAPIPLADGSGVVSRPDTGHEVLVGPPGWLPPVDRYEVIGLRLGGGRLSVERVDEASYPDLEEQQRVKELLVKHYRLERWFVGEDDLASRPAEVVRALAHARLEDPHLLCAPHPPLEELLHLALRKDEEHHYWRDYAAQVEGTSSFWVGGMPDALHHELSARARLYGMSFDQYVVAVLGQAAWRTPFAEDMGPWQDWDPSPPDQEAAPVVAISDPAR</sequence>
<name>A0ABU2C178_9ACTN</name>
<gene>
    <name evidence="2" type="ORF">J2S63_003985</name>
</gene>
<accession>A0ABU2C178</accession>
<protein>
    <submittedName>
        <fullName evidence="2">Uncharacterized protein</fullName>
    </submittedName>
</protein>
<reference evidence="2 3" key="1">
    <citation type="submission" date="2023-07" db="EMBL/GenBank/DDBJ databases">
        <title>Sequencing the genomes of 1000 actinobacteria strains.</title>
        <authorList>
            <person name="Klenk H.-P."/>
        </authorList>
    </citation>
    <scope>NUCLEOTIDE SEQUENCE [LARGE SCALE GENOMIC DNA]</scope>
    <source>
        <strain evidence="2 3">DSM 19426</strain>
    </source>
</reference>
<evidence type="ECO:0000313" key="3">
    <source>
        <dbReference type="Proteomes" id="UP001183648"/>
    </source>
</evidence>
<proteinExistence type="predicted"/>
<dbReference type="EMBL" id="JAVDYG010000001">
    <property type="protein sequence ID" value="MDR7364432.1"/>
    <property type="molecule type" value="Genomic_DNA"/>
</dbReference>
<evidence type="ECO:0000313" key="2">
    <source>
        <dbReference type="EMBL" id="MDR7364432.1"/>
    </source>
</evidence>
<dbReference type="RefSeq" id="WP_310306088.1">
    <property type="nucleotide sequence ID" value="NZ_BAAAPS010000005.1"/>
</dbReference>